<comment type="caution">
    <text evidence="1">The sequence shown here is derived from an EMBL/GenBank/DDBJ whole genome shotgun (WGS) entry which is preliminary data.</text>
</comment>
<evidence type="ECO:0008006" key="3">
    <source>
        <dbReference type="Google" id="ProtNLM"/>
    </source>
</evidence>
<dbReference type="RefSeq" id="WP_345532658.1">
    <property type="nucleotide sequence ID" value="NZ_BAABLD010000008.1"/>
</dbReference>
<sequence>MTLVWIVVAGVVLVFVAQGWTQLELARLRRTGQYPQKGQATLEDVRRLKSAGLSVWAIRCYRELHRCSLRQAKEAVQSLH</sequence>
<evidence type="ECO:0000313" key="1">
    <source>
        <dbReference type="EMBL" id="GAA5164588.1"/>
    </source>
</evidence>
<dbReference type="Proteomes" id="UP001500547">
    <property type="component" value="Unassembled WGS sequence"/>
</dbReference>
<proteinExistence type="predicted"/>
<reference evidence="2" key="1">
    <citation type="journal article" date="2019" name="Int. J. Syst. Evol. Microbiol.">
        <title>The Global Catalogue of Microorganisms (GCM) 10K type strain sequencing project: providing services to taxonomists for standard genome sequencing and annotation.</title>
        <authorList>
            <consortium name="The Broad Institute Genomics Platform"/>
            <consortium name="The Broad Institute Genome Sequencing Center for Infectious Disease"/>
            <person name="Wu L."/>
            <person name="Ma J."/>
        </authorList>
    </citation>
    <scope>NUCLEOTIDE SEQUENCE [LARGE SCALE GENOMIC DNA]</scope>
    <source>
        <strain evidence="2">JCM 18715</strain>
    </source>
</reference>
<accession>A0ABP9QMV2</accession>
<organism evidence="1 2">
    <name type="scientific">Viridibacterium curvum</name>
    <dbReference type="NCBI Taxonomy" id="1101404"/>
    <lineage>
        <taxon>Bacteria</taxon>
        <taxon>Pseudomonadati</taxon>
        <taxon>Pseudomonadota</taxon>
        <taxon>Betaproteobacteria</taxon>
        <taxon>Rhodocyclales</taxon>
        <taxon>Rhodocyclaceae</taxon>
        <taxon>Viridibacterium</taxon>
    </lineage>
</organism>
<protein>
    <recommendedName>
        <fullName evidence="3">Ribosomal protein L7/L12 C-terminal domain-containing protein</fullName>
    </recommendedName>
</protein>
<keyword evidence="2" id="KW-1185">Reference proteome</keyword>
<gene>
    <name evidence="1" type="ORF">GCM10025770_18790</name>
</gene>
<name>A0ABP9QMV2_9RHOO</name>
<dbReference type="EMBL" id="BAABLD010000008">
    <property type="protein sequence ID" value="GAA5164588.1"/>
    <property type="molecule type" value="Genomic_DNA"/>
</dbReference>
<evidence type="ECO:0000313" key="2">
    <source>
        <dbReference type="Proteomes" id="UP001500547"/>
    </source>
</evidence>